<proteinExistence type="inferred from homology"/>
<dbReference type="EMBL" id="KZ308137">
    <property type="protein sequence ID" value="KAG8222557.1"/>
    <property type="molecule type" value="Genomic_DNA"/>
</dbReference>
<evidence type="ECO:0000256" key="1">
    <source>
        <dbReference type="ARBA" id="ARBA00001968"/>
    </source>
</evidence>
<evidence type="ECO:0000256" key="7">
    <source>
        <dbReference type="ARBA" id="ARBA00023242"/>
    </source>
</evidence>
<evidence type="ECO:0000256" key="3">
    <source>
        <dbReference type="ARBA" id="ARBA00006958"/>
    </source>
</evidence>
<organism evidence="9 10">
    <name type="scientific">Ladona fulva</name>
    <name type="common">Scarce chaser dragonfly</name>
    <name type="synonym">Libellula fulva</name>
    <dbReference type="NCBI Taxonomy" id="123851"/>
    <lineage>
        <taxon>Eukaryota</taxon>
        <taxon>Metazoa</taxon>
        <taxon>Ecdysozoa</taxon>
        <taxon>Arthropoda</taxon>
        <taxon>Hexapoda</taxon>
        <taxon>Insecta</taxon>
        <taxon>Pterygota</taxon>
        <taxon>Palaeoptera</taxon>
        <taxon>Odonata</taxon>
        <taxon>Epiprocta</taxon>
        <taxon>Anisoptera</taxon>
        <taxon>Libelluloidea</taxon>
        <taxon>Libellulidae</taxon>
        <taxon>Ladona</taxon>
    </lineage>
</organism>
<dbReference type="OrthoDB" id="7734856at2759"/>
<dbReference type="InterPro" id="IPR027806">
    <property type="entry name" value="HARBI1_dom"/>
</dbReference>
<dbReference type="InterPro" id="IPR045249">
    <property type="entry name" value="HARBI1-like"/>
</dbReference>
<protein>
    <recommendedName>
        <fullName evidence="8">DDE Tnp4 domain-containing protein</fullName>
    </recommendedName>
</protein>
<keyword evidence="5" id="KW-0479">Metal-binding</keyword>
<evidence type="ECO:0000313" key="9">
    <source>
        <dbReference type="EMBL" id="KAG8222557.1"/>
    </source>
</evidence>
<evidence type="ECO:0000256" key="2">
    <source>
        <dbReference type="ARBA" id="ARBA00004123"/>
    </source>
</evidence>
<sequence>MRFTPSATGWTAVTDVTFTELRNDKGVLVAKELPREALRYYTSCLFWLRVIGLKAQLGDQLTQTEVDVQRTFTNQVLSVPEPIHIGLKALGRTKTKNGEIISPEFPSLPDTVTANTPGGLGPVNTENHSVYEDLPIIGPAYQACYERAADARVVNYDSAFQPPHGVANPNLQGFGPLTPARMEAIGLLNEMGFSLDERPVTIGNSGINYNAVKTVSNLISRIIRFKMVEVDILSMPPTGSIAQVIQSRPVAQDLQNITRATQVTMSPQCASNESKMHLGICDSFMKTMNVRIYPGAVHDQFIWNYCPVKRMTKATHDERQGRFYLLGDSGYALEPWLLTPLPHAEAGTPEYRYSQAHCRARNVVERLFGVLKGRWRCLLREMVLHYQPERAAKIVLACAVLHNIILHHRLPLPEIEFYVEDD</sequence>
<dbReference type="GO" id="GO:0005634">
    <property type="term" value="C:nucleus"/>
    <property type="evidence" value="ECO:0007669"/>
    <property type="project" value="UniProtKB-SubCell"/>
</dbReference>
<dbReference type="PANTHER" id="PTHR22930:SF85">
    <property type="entry name" value="GH03217P-RELATED"/>
    <property type="match status" value="1"/>
</dbReference>
<accession>A0A8K0JTS9</accession>
<keyword evidence="6" id="KW-0378">Hydrolase</keyword>
<dbReference type="Pfam" id="PF13359">
    <property type="entry name" value="DDE_Tnp_4"/>
    <property type="match status" value="1"/>
</dbReference>
<evidence type="ECO:0000256" key="5">
    <source>
        <dbReference type="ARBA" id="ARBA00022723"/>
    </source>
</evidence>
<comment type="caution">
    <text evidence="9">The sequence shown here is derived from an EMBL/GenBank/DDBJ whole genome shotgun (WGS) entry which is preliminary data.</text>
</comment>
<gene>
    <name evidence="9" type="ORF">J437_LFUL016758</name>
</gene>
<dbReference type="AlphaFoldDB" id="A0A8K0JTS9"/>
<reference evidence="9" key="2">
    <citation type="submission" date="2017-10" db="EMBL/GenBank/DDBJ databases">
        <title>Ladona fulva Genome sequencing and assembly.</title>
        <authorList>
            <person name="Murali S."/>
            <person name="Richards S."/>
            <person name="Bandaranaike D."/>
            <person name="Bellair M."/>
            <person name="Blankenburg K."/>
            <person name="Chao H."/>
            <person name="Dinh H."/>
            <person name="Doddapaneni H."/>
            <person name="Dugan-Rocha S."/>
            <person name="Elkadiri S."/>
            <person name="Gnanaolivu R."/>
            <person name="Hernandez B."/>
            <person name="Skinner E."/>
            <person name="Javaid M."/>
            <person name="Lee S."/>
            <person name="Li M."/>
            <person name="Ming W."/>
            <person name="Munidasa M."/>
            <person name="Muniz J."/>
            <person name="Nguyen L."/>
            <person name="Hughes D."/>
            <person name="Osuji N."/>
            <person name="Pu L.-L."/>
            <person name="Puazo M."/>
            <person name="Qu C."/>
            <person name="Quiroz J."/>
            <person name="Raj R."/>
            <person name="Weissenberger G."/>
            <person name="Xin Y."/>
            <person name="Zou X."/>
            <person name="Han Y."/>
            <person name="Worley K."/>
            <person name="Muzny D."/>
            <person name="Gibbs R."/>
        </authorList>
    </citation>
    <scope>NUCLEOTIDE SEQUENCE</scope>
    <source>
        <strain evidence="9">Sampled in the wild</strain>
    </source>
</reference>
<name>A0A8K0JTS9_LADFU</name>
<dbReference type="GO" id="GO:0004518">
    <property type="term" value="F:nuclease activity"/>
    <property type="evidence" value="ECO:0007669"/>
    <property type="project" value="UniProtKB-KW"/>
</dbReference>
<comment type="cofactor">
    <cofactor evidence="1">
        <name>a divalent metal cation</name>
        <dbReference type="ChEBI" id="CHEBI:60240"/>
    </cofactor>
</comment>
<dbReference type="GO" id="GO:0046872">
    <property type="term" value="F:metal ion binding"/>
    <property type="evidence" value="ECO:0007669"/>
    <property type="project" value="UniProtKB-KW"/>
</dbReference>
<evidence type="ECO:0000313" key="10">
    <source>
        <dbReference type="Proteomes" id="UP000792457"/>
    </source>
</evidence>
<keyword evidence="4" id="KW-0540">Nuclease</keyword>
<evidence type="ECO:0000259" key="8">
    <source>
        <dbReference type="Pfam" id="PF13359"/>
    </source>
</evidence>
<dbReference type="Proteomes" id="UP000792457">
    <property type="component" value="Unassembled WGS sequence"/>
</dbReference>
<keyword evidence="7" id="KW-0539">Nucleus</keyword>
<dbReference type="PANTHER" id="PTHR22930">
    <property type="match status" value="1"/>
</dbReference>
<comment type="similarity">
    <text evidence="3">Belongs to the HARBI1 family.</text>
</comment>
<feature type="domain" description="DDE Tnp4" evidence="8">
    <location>
        <begin position="278"/>
        <end position="403"/>
    </location>
</feature>
<keyword evidence="10" id="KW-1185">Reference proteome</keyword>
<reference evidence="9" key="1">
    <citation type="submission" date="2013-04" db="EMBL/GenBank/DDBJ databases">
        <authorList>
            <person name="Qu J."/>
            <person name="Murali S.C."/>
            <person name="Bandaranaike D."/>
            <person name="Bellair M."/>
            <person name="Blankenburg K."/>
            <person name="Chao H."/>
            <person name="Dinh H."/>
            <person name="Doddapaneni H."/>
            <person name="Downs B."/>
            <person name="Dugan-Rocha S."/>
            <person name="Elkadiri S."/>
            <person name="Gnanaolivu R.D."/>
            <person name="Hernandez B."/>
            <person name="Javaid M."/>
            <person name="Jayaseelan J.C."/>
            <person name="Lee S."/>
            <person name="Li M."/>
            <person name="Ming W."/>
            <person name="Munidasa M."/>
            <person name="Muniz J."/>
            <person name="Nguyen L."/>
            <person name="Ongeri F."/>
            <person name="Osuji N."/>
            <person name="Pu L.-L."/>
            <person name="Puazo M."/>
            <person name="Qu C."/>
            <person name="Quiroz J."/>
            <person name="Raj R."/>
            <person name="Weissenberger G."/>
            <person name="Xin Y."/>
            <person name="Zou X."/>
            <person name="Han Y."/>
            <person name="Richards S."/>
            <person name="Worley K."/>
            <person name="Muzny D."/>
            <person name="Gibbs R."/>
        </authorList>
    </citation>
    <scope>NUCLEOTIDE SEQUENCE</scope>
    <source>
        <strain evidence="9">Sampled in the wild</strain>
    </source>
</reference>
<dbReference type="GO" id="GO:0016787">
    <property type="term" value="F:hydrolase activity"/>
    <property type="evidence" value="ECO:0007669"/>
    <property type="project" value="UniProtKB-KW"/>
</dbReference>
<comment type="subcellular location">
    <subcellularLocation>
        <location evidence="2">Nucleus</location>
    </subcellularLocation>
</comment>
<feature type="non-terminal residue" evidence="9">
    <location>
        <position position="1"/>
    </location>
</feature>
<evidence type="ECO:0000256" key="6">
    <source>
        <dbReference type="ARBA" id="ARBA00022801"/>
    </source>
</evidence>
<evidence type="ECO:0000256" key="4">
    <source>
        <dbReference type="ARBA" id="ARBA00022722"/>
    </source>
</evidence>